<dbReference type="Proteomes" id="UP000828390">
    <property type="component" value="Unassembled WGS sequence"/>
</dbReference>
<name>A0A9D4GNU3_DREPO</name>
<gene>
    <name evidence="1" type="ORF">DPMN_122002</name>
</gene>
<reference evidence="1" key="2">
    <citation type="submission" date="2020-11" db="EMBL/GenBank/DDBJ databases">
        <authorList>
            <person name="McCartney M.A."/>
            <person name="Auch B."/>
            <person name="Kono T."/>
            <person name="Mallez S."/>
            <person name="Becker A."/>
            <person name="Gohl D.M."/>
            <person name="Silverstein K.A.T."/>
            <person name="Koren S."/>
            <person name="Bechman K.B."/>
            <person name="Herman A."/>
            <person name="Abrahante J.E."/>
            <person name="Garbe J."/>
        </authorList>
    </citation>
    <scope>NUCLEOTIDE SEQUENCE</scope>
    <source>
        <strain evidence="1">Duluth1</strain>
        <tissue evidence="1">Whole animal</tissue>
    </source>
</reference>
<dbReference type="EMBL" id="JAIWYP010000005">
    <property type="protein sequence ID" value="KAH3820257.1"/>
    <property type="molecule type" value="Genomic_DNA"/>
</dbReference>
<sequence>MAITAHKNVQSIINYSNISVEQQQKCSNILAQSSKCSNPTDSYCSPSCTETMAEMQPRQPLSTVEQVDLDVRPTQSLHQQMSFSSSNNFASQFFGATFHIQNVNGYN</sequence>
<organism evidence="1 2">
    <name type="scientific">Dreissena polymorpha</name>
    <name type="common">Zebra mussel</name>
    <name type="synonym">Mytilus polymorpha</name>
    <dbReference type="NCBI Taxonomy" id="45954"/>
    <lineage>
        <taxon>Eukaryota</taxon>
        <taxon>Metazoa</taxon>
        <taxon>Spiralia</taxon>
        <taxon>Lophotrochozoa</taxon>
        <taxon>Mollusca</taxon>
        <taxon>Bivalvia</taxon>
        <taxon>Autobranchia</taxon>
        <taxon>Heteroconchia</taxon>
        <taxon>Euheterodonta</taxon>
        <taxon>Imparidentia</taxon>
        <taxon>Neoheterodontei</taxon>
        <taxon>Myida</taxon>
        <taxon>Dreissenoidea</taxon>
        <taxon>Dreissenidae</taxon>
        <taxon>Dreissena</taxon>
    </lineage>
</organism>
<evidence type="ECO:0000313" key="2">
    <source>
        <dbReference type="Proteomes" id="UP000828390"/>
    </source>
</evidence>
<proteinExistence type="predicted"/>
<comment type="caution">
    <text evidence="1">The sequence shown here is derived from an EMBL/GenBank/DDBJ whole genome shotgun (WGS) entry which is preliminary data.</text>
</comment>
<reference evidence="1" key="1">
    <citation type="journal article" date="2019" name="bioRxiv">
        <title>The Genome of the Zebra Mussel, Dreissena polymorpha: A Resource for Invasive Species Research.</title>
        <authorList>
            <person name="McCartney M.A."/>
            <person name="Auch B."/>
            <person name="Kono T."/>
            <person name="Mallez S."/>
            <person name="Zhang Y."/>
            <person name="Obille A."/>
            <person name="Becker A."/>
            <person name="Abrahante J.E."/>
            <person name="Garbe J."/>
            <person name="Badalamenti J.P."/>
            <person name="Herman A."/>
            <person name="Mangelson H."/>
            <person name="Liachko I."/>
            <person name="Sullivan S."/>
            <person name="Sone E.D."/>
            <person name="Koren S."/>
            <person name="Silverstein K.A.T."/>
            <person name="Beckman K.B."/>
            <person name="Gohl D.M."/>
        </authorList>
    </citation>
    <scope>NUCLEOTIDE SEQUENCE</scope>
    <source>
        <strain evidence="1">Duluth1</strain>
        <tissue evidence="1">Whole animal</tissue>
    </source>
</reference>
<accession>A0A9D4GNU3</accession>
<dbReference type="AlphaFoldDB" id="A0A9D4GNU3"/>
<evidence type="ECO:0000313" key="1">
    <source>
        <dbReference type="EMBL" id="KAH3820257.1"/>
    </source>
</evidence>
<protein>
    <submittedName>
        <fullName evidence="1">Uncharacterized protein</fullName>
    </submittedName>
</protein>
<keyword evidence="2" id="KW-1185">Reference proteome</keyword>